<dbReference type="PANTHER" id="PTHR10790:SF51">
    <property type="entry name" value="TETRATRICOPEPTIDE REPEAT PROTEIN"/>
    <property type="match status" value="1"/>
</dbReference>
<feature type="transmembrane region" description="Helical" evidence="1">
    <location>
        <begin position="485"/>
        <end position="506"/>
    </location>
</feature>
<evidence type="ECO:0000313" key="2">
    <source>
        <dbReference type="EMBL" id="OGC93067.1"/>
    </source>
</evidence>
<name>A0A1F4YGI6_9BACT</name>
<organism evidence="2 3">
    <name type="scientific">Candidatus Amesbacteria bacterium RIFCSPHIGHO2_01_FULL_48_32b</name>
    <dbReference type="NCBI Taxonomy" id="1797253"/>
    <lineage>
        <taxon>Bacteria</taxon>
        <taxon>Candidatus Amesiibacteriota</taxon>
    </lineage>
</organism>
<sequence length="692" mass="79696">MGQDLPSILWWWLVVAGVGLSVWPVVRIIFKSWFDRGYFATKAAGIGVVTFGVWIISSWKLAEFGQQLIWVVLAALAILSWWKIKKSKEEIDWAVVLKEELFFGAALIFWSWVKAYEPTINGLEKFMDYGFTQSIMKTRFFPPGDMWFSGESINYYYFGHLAMAVLTKISNLQLAYTFNLMLTTLFALCLTMSFGIGYQLLAKSSRKVKLWGAALIAFLVTLGGNLQTIYALTSGYNGEETPPPFWEIKFDPNGWKNYWYPNATRFIPYTIHEFPSYSFVVSDVHGHVLDIPFLLLAIALLINMFGVNNEDKTWHQRAIFGWVAGIMFMTSALDGPIYMALFVLMYVFFSNPKLSINRAWIEQAAKDVGLAIVVFVITVLPFMLSFKPFVSGVAVNCPPESLANSKIGPLVFEEVEKCQRSPVWMMLVLWGLFLWGGIWYVFARDKNPVTKKMFYLWSAFCLGLILFAEFFYFKDIYPLHFRSNTMFKLGYQVFILMSIVTGYTIVKYFEYQEKKLKFAFWVGVIPMLVLVSIYPWFSVRSYFGGLKTYQGLYGLKWLDERYPNTRAAIDWFKKNVDDRDQPVIVEASGDSYTDFDAISTFSGLPTVAGWVVHEWLWRGSYDPIAKRGEEVRGIYESEDVEKSREVLSKYNVKYIVVGDFERQKYPLLNESSIEKLGEEVFVSGTTKIYKVS</sequence>
<feature type="transmembrane region" description="Helical" evidence="1">
    <location>
        <begin position="176"/>
        <end position="198"/>
    </location>
</feature>
<evidence type="ECO:0000313" key="3">
    <source>
        <dbReference type="Proteomes" id="UP000178176"/>
    </source>
</evidence>
<reference evidence="2 3" key="1">
    <citation type="journal article" date="2016" name="Nat. Commun.">
        <title>Thousands of microbial genomes shed light on interconnected biogeochemical processes in an aquifer system.</title>
        <authorList>
            <person name="Anantharaman K."/>
            <person name="Brown C.T."/>
            <person name="Hug L.A."/>
            <person name="Sharon I."/>
            <person name="Castelle C.J."/>
            <person name="Probst A.J."/>
            <person name="Thomas B.C."/>
            <person name="Singh A."/>
            <person name="Wilkins M.J."/>
            <person name="Karaoz U."/>
            <person name="Brodie E.L."/>
            <person name="Williams K.H."/>
            <person name="Hubbard S.S."/>
            <person name="Banfield J.F."/>
        </authorList>
    </citation>
    <scope>NUCLEOTIDE SEQUENCE [LARGE SCALE GENOMIC DNA]</scope>
</reference>
<feature type="transmembrane region" description="Helical" evidence="1">
    <location>
        <begin position="284"/>
        <end position="307"/>
    </location>
</feature>
<accession>A0A1F4YGI6</accession>
<feature type="transmembrane region" description="Helical" evidence="1">
    <location>
        <begin position="423"/>
        <end position="442"/>
    </location>
</feature>
<keyword evidence="1" id="KW-0812">Transmembrane</keyword>
<feature type="transmembrane region" description="Helical" evidence="1">
    <location>
        <begin position="368"/>
        <end position="386"/>
    </location>
</feature>
<protein>
    <recommendedName>
        <fullName evidence="4">YYY membrane protein</fullName>
    </recommendedName>
</protein>
<feature type="transmembrane region" description="Helical" evidence="1">
    <location>
        <begin position="12"/>
        <end position="30"/>
    </location>
</feature>
<feature type="transmembrane region" description="Helical" evidence="1">
    <location>
        <begin position="37"/>
        <end position="56"/>
    </location>
</feature>
<keyword evidence="1" id="KW-1133">Transmembrane helix</keyword>
<evidence type="ECO:0008006" key="4">
    <source>
        <dbReference type="Google" id="ProtNLM"/>
    </source>
</evidence>
<dbReference type="AlphaFoldDB" id="A0A1F4YGI6"/>
<feature type="transmembrane region" description="Helical" evidence="1">
    <location>
        <begin position="454"/>
        <end position="473"/>
    </location>
</feature>
<feature type="transmembrane region" description="Helical" evidence="1">
    <location>
        <begin position="210"/>
        <end position="232"/>
    </location>
</feature>
<dbReference type="InterPro" id="IPR018746">
    <property type="entry name" value="DUF2298"/>
</dbReference>
<proteinExistence type="predicted"/>
<feature type="transmembrane region" description="Helical" evidence="1">
    <location>
        <begin position="68"/>
        <end position="84"/>
    </location>
</feature>
<evidence type="ECO:0000256" key="1">
    <source>
        <dbReference type="SAM" id="Phobius"/>
    </source>
</evidence>
<feature type="transmembrane region" description="Helical" evidence="1">
    <location>
        <begin position="319"/>
        <end position="348"/>
    </location>
</feature>
<gene>
    <name evidence="2" type="ORF">A2876_00775</name>
</gene>
<dbReference type="Pfam" id="PF10060">
    <property type="entry name" value="DUF2298"/>
    <property type="match status" value="1"/>
</dbReference>
<feature type="transmembrane region" description="Helical" evidence="1">
    <location>
        <begin position="96"/>
        <end position="113"/>
    </location>
</feature>
<keyword evidence="1" id="KW-0472">Membrane</keyword>
<dbReference type="Proteomes" id="UP000178176">
    <property type="component" value="Unassembled WGS sequence"/>
</dbReference>
<comment type="caution">
    <text evidence="2">The sequence shown here is derived from an EMBL/GenBank/DDBJ whole genome shotgun (WGS) entry which is preliminary data.</text>
</comment>
<feature type="transmembrane region" description="Helical" evidence="1">
    <location>
        <begin position="518"/>
        <end position="537"/>
    </location>
</feature>
<dbReference type="EMBL" id="MEXH01000002">
    <property type="protein sequence ID" value="OGC93067.1"/>
    <property type="molecule type" value="Genomic_DNA"/>
</dbReference>
<dbReference type="PANTHER" id="PTHR10790">
    <property type="entry name" value="TPR-DOMAIN CONTAINING PROTEIN"/>
    <property type="match status" value="1"/>
</dbReference>